<evidence type="ECO:0000256" key="1">
    <source>
        <dbReference type="SAM" id="Phobius"/>
    </source>
</evidence>
<evidence type="ECO:0000313" key="2">
    <source>
        <dbReference type="EMBL" id="QIS45640.1"/>
    </source>
</evidence>
<protein>
    <submittedName>
        <fullName evidence="2">Uncharacterized protein</fullName>
    </submittedName>
</protein>
<name>A0AAE6XRE8_9MICO</name>
<feature type="transmembrane region" description="Helical" evidence="1">
    <location>
        <begin position="170"/>
        <end position="193"/>
    </location>
</feature>
<gene>
    <name evidence="2" type="ORF">GW570_11360</name>
</gene>
<reference evidence="2 3" key="1">
    <citation type="journal article" date="2020" name="Mol. Plant Pathol.">
        <title>Plasmid composition and the chpG gene determine the virulence level of Clavibacter capsici natural isolates in pepper.</title>
        <authorList>
            <person name="Hwang I.S."/>
            <person name="Lee H.M."/>
            <person name="Oh E.J."/>
            <person name="Lee S."/>
            <person name="Heu S."/>
            <person name="Oh C.S."/>
        </authorList>
    </citation>
    <scope>NUCLEOTIDE SEQUENCE [LARGE SCALE GENOMIC DNA]</scope>
    <source>
        <strain evidence="2 3">1101</strain>
    </source>
</reference>
<feature type="transmembrane region" description="Helical" evidence="1">
    <location>
        <begin position="140"/>
        <end position="164"/>
    </location>
</feature>
<organism evidence="2 3">
    <name type="scientific">Clavibacter capsici</name>
    <dbReference type="NCBI Taxonomy" id="1874630"/>
    <lineage>
        <taxon>Bacteria</taxon>
        <taxon>Bacillati</taxon>
        <taxon>Actinomycetota</taxon>
        <taxon>Actinomycetes</taxon>
        <taxon>Micrococcales</taxon>
        <taxon>Microbacteriaceae</taxon>
        <taxon>Clavibacter</taxon>
    </lineage>
</organism>
<keyword evidence="1" id="KW-1133">Transmembrane helix</keyword>
<dbReference type="Proteomes" id="UP000503164">
    <property type="component" value="Chromosome"/>
</dbReference>
<dbReference type="AlphaFoldDB" id="A0AAE6XRE8"/>
<feature type="transmembrane region" description="Helical" evidence="1">
    <location>
        <begin position="248"/>
        <end position="269"/>
    </location>
</feature>
<feature type="transmembrane region" description="Helical" evidence="1">
    <location>
        <begin position="340"/>
        <end position="369"/>
    </location>
</feature>
<accession>A0AAE6XRE8</accession>
<keyword evidence="1" id="KW-0472">Membrane</keyword>
<proteinExistence type="predicted"/>
<dbReference type="EMBL" id="CP048049">
    <property type="protein sequence ID" value="QIS45640.1"/>
    <property type="molecule type" value="Genomic_DNA"/>
</dbReference>
<dbReference type="RefSeq" id="WP_167441238.1">
    <property type="nucleotide sequence ID" value="NZ_CP048049.1"/>
</dbReference>
<keyword evidence="3" id="KW-1185">Reference proteome</keyword>
<feature type="transmembrane region" description="Helical" evidence="1">
    <location>
        <begin position="275"/>
        <end position="298"/>
    </location>
</feature>
<keyword evidence="1" id="KW-0812">Transmembrane</keyword>
<sequence>MSGTQEAGAPQAAAAWRPRLAAGAQVGPARWDGQQVLTDVSVAGQERILRVGLRERMVLDLVDGTRTVPEMGAEIARQGLPLPEQVVGATVNRLLAFGLVERPFAMSAPTLDAIDRRAAVGADNLSEVWAVRGGSARNPFGFLAATPVLVLLAAVGIVAVVVGWTSADTAWAAVLAAPPVTGILPALAIAIAWSCGVTLLHEGAHVGTFRALSGRRARLSVTRLGVVPLMNTQLDGLALLSRGRRFRVVASGPVVSMALVSVPCVVLALAPPGSFLEVAAATALLVDLLVVSLAVSFLPNTDGTRLLEVVASVDQLQAVAFRTLTGRYARPRGLPRGLPLVTRVVVVAYPFLLVAAVVSLLLAGASALAPALT</sequence>
<evidence type="ECO:0000313" key="3">
    <source>
        <dbReference type="Proteomes" id="UP000503164"/>
    </source>
</evidence>